<evidence type="ECO:0000256" key="1">
    <source>
        <dbReference type="ARBA" id="ARBA00025788"/>
    </source>
</evidence>
<evidence type="ECO:0000259" key="2">
    <source>
        <dbReference type="PROSITE" id="PS51532"/>
    </source>
</evidence>
<dbReference type="InterPro" id="IPR008979">
    <property type="entry name" value="Galactose-bd-like_sf"/>
</dbReference>
<dbReference type="InterPro" id="IPR010400">
    <property type="entry name" value="PITH_dom"/>
</dbReference>
<dbReference type="Gene3D" id="2.60.120.470">
    <property type="entry name" value="PITH domain"/>
    <property type="match status" value="1"/>
</dbReference>
<dbReference type="PROSITE" id="PS51532">
    <property type="entry name" value="PITH"/>
    <property type="match status" value="1"/>
</dbReference>
<gene>
    <name evidence="3" type="ORF">PCOL08062_LOCUS7536</name>
</gene>
<dbReference type="AlphaFoldDB" id="A0A7R9TQD1"/>
<dbReference type="InterPro" id="IPR045099">
    <property type="entry name" value="PITH1-like"/>
</dbReference>
<accession>A0A7R9TQD1</accession>
<protein>
    <recommendedName>
        <fullName evidence="2">PITH domain-containing protein</fullName>
    </recommendedName>
</protein>
<dbReference type="GO" id="GO:0005737">
    <property type="term" value="C:cytoplasm"/>
    <property type="evidence" value="ECO:0007669"/>
    <property type="project" value="UniProtKB-ARBA"/>
</dbReference>
<dbReference type="PANTHER" id="PTHR12175:SF5">
    <property type="entry name" value="OS03G0795500 PROTEIN"/>
    <property type="match status" value="1"/>
</dbReference>
<organism evidence="3">
    <name type="scientific">Prasinoderma coloniale</name>
    <dbReference type="NCBI Taxonomy" id="156133"/>
    <lineage>
        <taxon>Eukaryota</taxon>
        <taxon>Viridiplantae</taxon>
        <taxon>Prasinodermophyta</taxon>
        <taxon>Prasinodermophyceae</taxon>
        <taxon>Prasinodermales</taxon>
        <taxon>Prasinodermaceae</taxon>
        <taxon>Prasinoderma</taxon>
    </lineage>
</organism>
<reference evidence="3" key="1">
    <citation type="submission" date="2021-01" db="EMBL/GenBank/DDBJ databases">
        <authorList>
            <person name="Corre E."/>
            <person name="Pelletier E."/>
            <person name="Niang G."/>
            <person name="Scheremetjew M."/>
            <person name="Finn R."/>
            <person name="Kale V."/>
            <person name="Holt S."/>
            <person name="Cochrane G."/>
            <person name="Meng A."/>
            <person name="Brown T."/>
            <person name="Cohen L."/>
        </authorList>
    </citation>
    <scope>NUCLEOTIDE SEQUENCE</scope>
    <source>
        <strain evidence="3">CCMP1413</strain>
    </source>
</reference>
<dbReference type="Pfam" id="PF06201">
    <property type="entry name" value="PITH"/>
    <property type="match status" value="1"/>
</dbReference>
<dbReference type="EMBL" id="HBDZ01009875">
    <property type="protein sequence ID" value="CAD8242281.1"/>
    <property type="molecule type" value="Transcribed_RNA"/>
</dbReference>
<feature type="domain" description="PITH" evidence="2">
    <location>
        <begin position="1"/>
        <end position="171"/>
    </location>
</feature>
<dbReference type="SUPFAM" id="SSF49785">
    <property type="entry name" value="Galactose-binding domain-like"/>
    <property type="match status" value="1"/>
</dbReference>
<dbReference type="PANTHER" id="PTHR12175">
    <property type="entry name" value="AD039 HT014 THIOREDOXIN FAMILY TRP26"/>
    <property type="match status" value="1"/>
</dbReference>
<sequence>MAAVEGPVDLVSQISWAAVECLNEDEAKPAANALKEGLRDQDALQLQSDADEQLLLTVPFSQVVRLHSIRIKGPADGTGPKTVKFFVNQPSMGFEDAESHTPAQTLTLDAAALAGEKLIPLHFVKFQRVSQVSVFFADNQGGTDDVTCVSRIDLAGMTVETTNMKDFKKVG</sequence>
<name>A0A7R9TQD1_9VIRI</name>
<dbReference type="InterPro" id="IPR037047">
    <property type="entry name" value="PITH_dom_sf"/>
</dbReference>
<proteinExistence type="inferred from homology"/>
<comment type="similarity">
    <text evidence="1">Belongs to the PITHD1 family.</text>
</comment>
<evidence type="ECO:0000313" key="3">
    <source>
        <dbReference type="EMBL" id="CAD8242281.1"/>
    </source>
</evidence>